<name>A0ABZ2L136_9BACT</name>
<reference evidence="2" key="1">
    <citation type="submission" date="2021-12" db="EMBL/GenBank/DDBJ databases">
        <title>Discovery of the Pendulisporaceae a myxobacterial family with distinct sporulation behavior and unique specialized metabolism.</title>
        <authorList>
            <person name="Garcia R."/>
            <person name="Popoff A."/>
            <person name="Bader C.D."/>
            <person name="Loehr J."/>
            <person name="Walesch S."/>
            <person name="Walt C."/>
            <person name="Boldt J."/>
            <person name="Bunk B."/>
            <person name="Haeckl F.J.F.P.J."/>
            <person name="Gunesch A.P."/>
            <person name="Birkelbach J."/>
            <person name="Nuebel U."/>
            <person name="Pietschmann T."/>
            <person name="Bach T."/>
            <person name="Mueller R."/>
        </authorList>
    </citation>
    <scope>NUCLEOTIDE SEQUENCE</scope>
    <source>
        <strain evidence="2">MSr11367</strain>
    </source>
</reference>
<proteinExistence type="predicted"/>
<feature type="transmembrane region" description="Helical" evidence="1">
    <location>
        <begin position="226"/>
        <end position="246"/>
    </location>
</feature>
<dbReference type="Pfam" id="PF06772">
    <property type="entry name" value="LtrA"/>
    <property type="match status" value="1"/>
</dbReference>
<accession>A0ABZ2L136</accession>
<dbReference type="Proteomes" id="UP001374803">
    <property type="component" value="Chromosome"/>
</dbReference>
<evidence type="ECO:0000313" key="3">
    <source>
        <dbReference type="Proteomes" id="UP001374803"/>
    </source>
</evidence>
<dbReference type="PANTHER" id="PTHR36840">
    <property type="entry name" value="BLL5714 PROTEIN"/>
    <property type="match status" value="1"/>
</dbReference>
<dbReference type="RefSeq" id="WP_394834298.1">
    <property type="nucleotide sequence ID" value="NZ_CP089929.1"/>
</dbReference>
<dbReference type="InterPro" id="IPR010640">
    <property type="entry name" value="Low_temperature_requirement_A"/>
</dbReference>
<dbReference type="EMBL" id="CP089983">
    <property type="protein sequence ID" value="WXB04654.1"/>
    <property type="molecule type" value="Genomic_DNA"/>
</dbReference>
<feature type="transmembrane region" description="Helical" evidence="1">
    <location>
        <begin position="27"/>
        <end position="47"/>
    </location>
</feature>
<organism evidence="2 3">
    <name type="scientific">Pendulispora rubella</name>
    <dbReference type="NCBI Taxonomy" id="2741070"/>
    <lineage>
        <taxon>Bacteria</taxon>
        <taxon>Pseudomonadati</taxon>
        <taxon>Myxococcota</taxon>
        <taxon>Myxococcia</taxon>
        <taxon>Myxococcales</taxon>
        <taxon>Sorangiineae</taxon>
        <taxon>Pendulisporaceae</taxon>
        <taxon>Pendulispora</taxon>
    </lineage>
</organism>
<keyword evidence="1" id="KW-1133">Transmembrane helix</keyword>
<feature type="transmembrane region" description="Helical" evidence="1">
    <location>
        <begin position="201"/>
        <end position="220"/>
    </location>
</feature>
<feature type="transmembrane region" description="Helical" evidence="1">
    <location>
        <begin position="306"/>
        <end position="327"/>
    </location>
</feature>
<feature type="transmembrane region" description="Helical" evidence="1">
    <location>
        <begin position="86"/>
        <end position="106"/>
    </location>
</feature>
<keyword evidence="1" id="KW-0812">Transmembrane</keyword>
<feature type="transmembrane region" description="Helical" evidence="1">
    <location>
        <begin position="267"/>
        <end position="294"/>
    </location>
</feature>
<keyword evidence="3" id="KW-1185">Reference proteome</keyword>
<feature type="transmembrane region" description="Helical" evidence="1">
    <location>
        <begin position="166"/>
        <end position="189"/>
    </location>
</feature>
<sequence length="376" mass="39355">MIPTGPREVPTPGNGDATQARVSALELFFDLVFALTITQVATVLMNTPDAGGVARAAVELSAIFWMYGGYAWMTNATPPTTWPRRCLLLLGMAGFFLCALAVPRAFDDDGIVFGMGYMLITFVHLAGFWLAPDRAPRRSVYRLAVWNITSASLVLMGGWAHGNADAWLWGGALAVQIATPLLGRAGLGFGLRAAHFAERHGLMILIVLGESLLSVGIAAQHKAVDVALVLGVLAGLALTACMWWLYFVDEDERAAHAFERASPGRKVVGAVAGYGLAHLLMIGGVVAVAAGTRLSVNDLMARTPAFSAWLVAGGVALFLLGAALFRWVLGIGSPMPRVVGAVLVLGAVLVGSRGSAAGELATAALLVAAVLAAERR</sequence>
<feature type="transmembrane region" description="Helical" evidence="1">
    <location>
        <begin position="112"/>
        <end position="131"/>
    </location>
</feature>
<dbReference type="PANTHER" id="PTHR36840:SF1">
    <property type="entry name" value="BLL5714 PROTEIN"/>
    <property type="match status" value="1"/>
</dbReference>
<feature type="transmembrane region" description="Helical" evidence="1">
    <location>
        <begin position="143"/>
        <end position="160"/>
    </location>
</feature>
<evidence type="ECO:0000313" key="2">
    <source>
        <dbReference type="EMBL" id="WXB04654.1"/>
    </source>
</evidence>
<gene>
    <name evidence="2" type="ORF">LVJ94_48145</name>
</gene>
<protein>
    <submittedName>
        <fullName evidence="2">Low temperature requirement protein A</fullName>
    </submittedName>
</protein>
<feature type="transmembrane region" description="Helical" evidence="1">
    <location>
        <begin position="53"/>
        <end position="74"/>
    </location>
</feature>
<keyword evidence="1" id="KW-0472">Membrane</keyword>
<evidence type="ECO:0000256" key="1">
    <source>
        <dbReference type="SAM" id="Phobius"/>
    </source>
</evidence>